<dbReference type="EMBL" id="CP046996">
    <property type="protein sequence ID" value="QGZ99455.1"/>
    <property type="molecule type" value="Genomic_DNA"/>
</dbReference>
<name>A0A857DGU3_9FIRM</name>
<sequence length="82" mass="8883">MPGRDGTGRLGRGAMSGKGLGLCTGVNAARNGNGSGLGRRRGYGRNLADNMMLSSSRKELLLSQKELLEKRLHWINKQIESK</sequence>
<proteinExistence type="predicted"/>
<feature type="compositionally biased region" description="Gly residues" evidence="1">
    <location>
        <begin position="8"/>
        <end position="20"/>
    </location>
</feature>
<dbReference type="RefSeq" id="WP_019226713.1">
    <property type="nucleotide sequence ID" value="NZ_CP046996.1"/>
</dbReference>
<organism evidence="2 3">
    <name type="scientific">Dehalobacter restrictus</name>
    <dbReference type="NCBI Taxonomy" id="55583"/>
    <lineage>
        <taxon>Bacteria</taxon>
        <taxon>Bacillati</taxon>
        <taxon>Bacillota</taxon>
        <taxon>Clostridia</taxon>
        <taxon>Eubacteriales</taxon>
        <taxon>Desulfitobacteriaceae</taxon>
        <taxon>Dehalobacter</taxon>
    </lineage>
</organism>
<protein>
    <submittedName>
        <fullName evidence="2">Uncharacterized protein</fullName>
    </submittedName>
</protein>
<dbReference type="Pfam" id="PF17253">
    <property type="entry name" value="DUF5320"/>
    <property type="match status" value="1"/>
</dbReference>
<dbReference type="AlphaFoldDB" id="A0A857DGU3"/>
<dbReference type="InterPro" id="IPR035205">
    <property type="entry name" value="DUF5320"/>
</dbReference>
<evidence type="ECO:0000313" key="3">
    <source>
        <dbReference type="Proteomes" id="UP000430508"/>
    </source>
</evidence>
<gene>
    <name evidence="2" type="ORF">GQ588_01660</name>
</gene>
<reference evidence="2 3" key="1">
    <citation type="submission" date="2019-12" db="EMBL/GenBank/DDBJ databases">
        <title>Sequence classification of anaerobic respiratory reductive dehalogenases: First we see many, then we see few.</title>
        <authorList>
            <person name="Molenda O."/>
            <person name="Puentes Jacome L.A."/>
            <person name="Cao X."/>
            <person name="Nesbo C.L."/>
            <person name="Tang S."/>
            <person name="Morson N."/>
            <person name="Patron J."/>
            <person name="Lomheim L."/>
            <person name="Wishart D.S."/>
            <person name="Edwards E.A."/>
        </authorList>
    </citation>
    <scope>NUCLEOTIDE SEQUENCE [LARGE SCALE GENOMIC DNA]</scope>
    <source>
        <strain evidence="2 3">12DCA</strain>
    </source>
</reference>
<evidence type="ECO:0000256" key="1">
    <source>
        <dbReference type="SAM" id="MobiDB-lite"/>
    </source>
</evidence>
<dbReference type="Proteomes" id="UP000430508">
    <property type="component" value="Chromosome"/>
</dbReference>
<accession>A0A857DGU3</accession>
<feature type="region of interest" description="Disordered" evidence="1">
    <location>
        <begin position="1"/>
        <end position="20"/>
    </location>
</feature>
<evidence type="ECO:0000313" key="2">
    <source>
        <dbReference type="EMBL" id="QGZ99455.1"/>
    </source>
</evidence>